<gene>
    <name evidence="1" type="ORF">UFOPK2582_01080</name>
</gene>
<dbReference type="AlphaFoldDB" id="A0A6J6PYW2"/>
<dbReference type="EMBL" id="CAEZXS010000127">
    <property type="protein sequence ID" value="CAB4703977.1"/>
    <property type="molecule type" value="Genomic_DNA"/>
</dbReference>
<reference evidence="1" key="1">
    <citation type="submission" date="2020-05" db="EMBL/GenBank/DDBJ databases">
        <authorList>
            <person name="Chiriac C."/>
            <person name="Salcher M."/>
            <person name="Ghai R."/>
            <person name="Kavagutti S V."/>
        </authorList>
    </citation>
    <scope>NUCLEOTIDE SEQUENCE</scope>
</reference>
<accession>A0A6J6PYW2</accession>
<proteinExistence type="predicted"/>
<name>A0A6J6PYW2_9ZZZZ</name>
<organism evidence="1">
    <name type="scientific">freshwater metagenome</name>
    <dbReference type="NCBI Taxonomy" id="449393"/>
    <lineage>
        <taxon>unclassified sequences</taxon>
        <taxon>metagenomes</taxon>
        <taxon>ecological metagenomes</taxon>
    </lineage>
</organism>
<protein>
    <submittedName>
        <fullName evidence="1">Unannotated protein</fullName>
    </submittedName>
</protein>
<sequence length="216" mass="24363">MGQHDLCAGLCGAADQLWSPRRHQGTQTALPHRHRDIRRCEHVRRAVRLGLATDSGQTLPGGRRCDHPAHHPVLSEHALYWQVTRNSVCSLGFSHRWHGSYWPATRWLAHHLSQLAMGVLYQLANRSAGARAVNLLCSRNQRPFSTTRRRPRRLGPDRGRASRTCVCHDRGSAIRLDSTHCTILIRCADLACRRTRQHCARSFSVLGGLPNCICDH</sequence>
<evidence type="ECO:0000313" key="1">
    <source>
        <dbReference type="EMBL" id="CAB4703977.1"/>
    </source>
</evidence>